<evidence type="ECO:0000313" key="3">
    <source>
        <dbReference type="Proteomes" id="UP000246702"/>
    </source>
</evidence>
<evidence type="ECO:0008006" key="4">
    <source>
        <dbReference type="Google" id="ProtNLM"/>
    </source>
</evidence>
<dbReference type="AlphaFoldDB" id="A0A317XEC1"/>
<dbReference type="EMBL" id="MSFK01000003">
    <property type="protein sequence ID" value="PWY94920.1"/>
    <property type="molecule type" value="Genomic_DNA"/>
</dbReference>
<dbReference type="Proteomes" id="UP000246702">
    <property type="component" value="Unassembled WGS sequence"/>
</dbReference>
<feature type="region of interest" description="Disordered" evidence="1">
    <location>
        <begin position="60"/>
        <end position="134"/>
    </location>
</feature>
<accession>A0A317XEC1</accession>
<evidence type="ECO:0000313" key="2">
    <source>
        <dbReference type="EMBL" id="PWY94920.1"/>
    </source>
</evidence>
<evidence type="ECO:0000256" key="1">
    <source>
        <dbReference type="SAM" id="MobiDB-lite"/>
    </source>
</evidence>
<comment type="caution">
    <text evidence="2">The sequence shown here is derived from an EMBL/GenBank/DDBJ whole genome shotgun (WGS) entry which is preliminary data.</text>
</comment>
<dbReference type="OrthoDB" id="5418867at2759"/>
<dbReference type="GeneID" id="37117021"/>
<name>A0A317XEC1_9EURO</name>
<dbReference type="RefSeq" id="XP_025471681.1">
    <property type="nucleotide sequence ID" value="XM_025614878.1"/>
</dbReference>
<reference evidence="2 3" key="1">
    <citation type="submission" date="2016-12" db="EMBL/GenBank/DDBJ databases">
        <title>The genomes of Aspergillus section Nigri reveals drivers in fungal speciation.</title>
        <authorList>
            <consortium name="DOE Joint Genome Institute"/>
            <person name="Vesth T.C."/>
            <person name="Nybo J."/>
            <person name="Theobald S."/>
            <person name="Brandl J."/>
            <person name="Frisvad J.C."/>
            <person name="Nielsen K.F."/>
            <person name="Lyhne E.K."/>
            <person name="Kogle M.E."/>
            <person name="Kuo A."/>
            <person name="Riley R."/>
            <person name="Clum A."/>
            <person name="Nolan M."/>
            <person name="Lipzen A."/>
            <person name="Salamov A."/>
            <person name="Henrissat B."/>
            <person name="Wiebenga A."/>
            <person name="De Vries R.P."/>
            <person name="Grigoriev I.V."/>
            <person name="Mortensen U.H."/>
            <person name="Andersen M.R."/>
            <person name="Baker S.E."/>
        </authorList>
    </citation>
    <scope>NUCLEOTIDE SEQUENCE [LARGE SCALE GENOMIC DNA]</scope>
    <source>
        <strain evidence="2 3">CBS 115572</strain>
    </source>
</reference>
<gene>
    <name evidence="2" type="ORF">BO94DRAFT_571575</name>
</gene>
<feature type="compositionally biased region" description="Acidic residues" evidence="1">
    <location>
        <begin position="125"/>
        <end position="134"/>
    </location>
</feature>
<sequence>MPMAWNETADAKLLVGILTTTNVKLDMHALANYMGPGCTVSAVQHRIQRLKEKVVAAATDSAPGSLGDGAATMTAGPVATPEKRKRGRPKKTTTVDSAEGDEGAVASTSTPKKTRAKKAKKAEITEAEDSSDEVVPDVAIAESLAAASAAEVKKEPVVDEEVQTEVPVKTEETNVADMAGLSA</sequence>
<dbReference type="STRING" id="1450535.A0A317XEC1"/>
<keyword evidence="3" id="KW-1185">Reference proteome</keyword>
<proteinExistence type="predicted"/>
<protein>
    <recommendedName>
        <fullName evidence="4">AT hook motif protein</fullName>
    </recommendedName>
</protein>
<organism evidence="2 3">
    <name type="scientific">Aspergillus sclerotioniger CBS 115572</name>
    <dbReference type="NCBI Taxonomy" id="1450535"/>
    <lineage>
        <taxon>Eukaryota</taxon>
        <taxon>Fungi</taxon>
        <taxon>Dikarya</taxon>
        <taxon>Ascomycota</taxon>
        <taxon>Pezizomycotina</taxon>
        <taxon>Eurotiomycetes</taxon>
        <taxon>Eurotiomycetidae</taxon>
        <taxon>Eurotiales</taxon>
        <taxon>Aspergillaceae</taxon>
        <taxon>Aspergillus</taxon>
        <taxon>Aspergillus subgen. Circumdati</taxon>
    </lineage>
</organism>